<name>A0A3B3ZB65_9GOBI</name>
<evidence type="ECO:0000313" key="4">
    <source>
        <dbReference type="Proteomes" id="UP000261520"/>
    </source>
</evidence>
<dbReference type="STRING" id="409849.ENSPMGP00000001855"/>
<reference evidence="3" key="2">
    <citation type="submission" date="2025-09" db="UniProtKB">
        <authorList>
            <consortium name="Ensembl"/>
        </authorList>
    </citation>
    <scope>IDENTIFICATION</scope>
</reference>
<evidence type="ECO:0000256" key="1">
    <source>
        <dbReference type="ARBA" id="ARBA00005776"/>
    </source>
</evidence>
<evidence type="ECO:0000313" key="3">
    <source>
        <dbReference type="Ensembl" id="ENSPMGP00000001855.1"/>
    </source>
</evidence>
<dbReference type="GO" id="GO:0045088">
    <property type="term" value="P:regulation of innate immune response"/>
    <property type="evidence" value="ECO:0007669"/>
    <property type="project" value="TreeGrafter"/>
</dbReference>
<dbReference type="GO" id="GO:0005634">
    <property type="term" value="C:nucleus"/>
    <property type="evidence" value="ECO:0007669"/>
    <property type="project" value="TreeGrafter"/>
</dbReference>
<dbReference type="Ensembl" id="ENSPMGT00000001982.1">
    <property type="protein sequence ID" value="ENSPMGP00000001855.1"/>
    <property type="gene ID" value="ENSPMGG00000001676.1"/>
</dbReference>
<sequence>QLGTGEVTNKMENCKSYNFLRRDIRSIHSRPNTQGLFFFSPNLWFVLHQVFNDPIHGHMEFHPFLVKIIDTPQFQRLRYLKQLGGAYFVYPGASHNRFEHSLGVAHLAGQLVRSLKEKQPHLLIDERDILCVEIAGLCHDLGHGPFSHLFDGLFMPEAKPEENWKHEDMTVKMFDYIVEELKKQQFDLKEKLQSLSRNTEGDDLVFIKEMINGPKEKVNSFPLRNSRKQNQRDRYCHHLGIKNSFDHNRYIKFARVLKVKKKMQICTRDKEMSNIYEMFHTRSSLHRKAYQHKTNKAVELMIRDALLKADPELNISTAAGNVKDFTDLTDGVFETILHSKNWKLTGAGLIEAGLILQNILSRKLYIFLGETKQTDRLVQEVLLCTTLLQEEDFEITIATFDFGSKDKNPMDNLYYYKKSDKERAIKIPREKVSQFLLPERFSEKWIRVYCKSQDKKSIALEAFKKWDTEKSSGPQCFLELQLFKRWKSPARNHFLSNPNGGKKISRDYFSHLCTIWCHVISQDKTVTRSCSFSNNNRIQTDGGGEMKTISVTPLHW</sequence>
<dbReference type="InterPro" id="IPR006674">
    <property type="entry name" value="HD_domain"/>
</dbReference>
<reference evidence="3" key="1">
    <citation type="submission" date="2025-08" db="UniProtKB">
        <authorList>
            <consortium name="Ensembl"/>
        </authorList>
    </citation>
    <scope>IDENTIFICATION</scope>
</reference>
<dbReference type="PANTHER" id="PTHR11373">
    <property type="entry name" value="DEOXYNUCLEOSIDE TRIPHOSPHATE TRIPHOSPHOHYDROLASE"/>
    <property type="match status" value="1"/>
</dbReference>
<dbReference type="GO" id="GO:0008832">
    <property type="term" value="F:dGTPase activity"/>
    <property type="evidence" value="ECO:0007669"/>
    <property type="project" value="TreeGrafter"/>
</dbReference>
<dbReference type="Gene3D" id="3.30.70.2760">
    <property type="match status" value="1"/>
</dbReference>
<dbReference type="Gene3D" id="1.10.3210.10">
    <property type="entry name" value="Hypothetical protein af1432"/>
    <property type="match status" value="1"/>
</dbReference>
<proteinExistence type="inferred from homology"/>
<dbReference type="AlphaFoldDB" id="A0A3B3ZB65"/>
<dbReference type="SMART" id="SM00471">
    <property type="entry name" value="HDc"/>
    <property type="match status" value="1"/>
</dbReference>
<dbReference type="CDD" id="cd00077">
    <property type="entry name" value="HDc"/>
    <property type="match status" value="1"/>
</dbReference>
<dbReference type="InterPro" id="IPR003607">
    <property type="entry name" value="HD/PDEase_dom"/>
</dbReference>
<dbReference type="GO" id="GO:0006203">
    <property type="term" value="P:dGTP catabolic process"/>
    <property type="evidence" value="ECO:0007669"/>
    <property type="project" value="TreeGrafter"/>
</dbReference>
<protein>
    <recommendedName>
        <fullName evidence="2">HD/PDEase domain-containing protein</fullName>
    </recommendedName>
</protein>
<dbReference type="GO" id="GO:0051607">
    <property type="term" value="P:defense response to virus"/>
    <property type="evidence" value="ECO:0007669"/>
    <property type="project" value="TreeGrafter"/>
</dbReference>
<keyword evidence="4" id="KW-1185">Reference proteome</keyword>
<evidence type="ECO:0000259" key="2">
    <source>
        <dbReference type="SMART" id="SM00471"/>
    </source>
</evidence>
<dbReference type="SUPFAM" id="SSF109604">
    <property type="entry name" value="HD-domain/PDEase-like"/>
    <property type="match status" value="1"/>
</dbReference>
<comment type="similarity">
    <text evidence="1">Belongs to the SAMHD1 family.</text>
</comment>
<organism evidence="3 4">
    <name type="scientific">Periophthalmus magnuspinnatus</name>
    <dbReference type="NCBI Taxonomy" id="409849"/>
    <lineage>
        <taxon>Eukaryota</taxon>
        <taxon>Metazoa</taxon>
        <taxon>Chordata</taxon>
        <taxon>Craniata</taxon>
        <taxon>Vertebrata</taxon>
        <taxon>Euteleostomi</taxon>
        <taxon>Actinopterygii</taxon>
        <taxon>Neopterygii</taxon>
        <taxon>Teleostei</taxon>
        <taxon>Neoteleostei</taxon>
        <taxon>Acanthomorphata</taxon>
        <taxon>Gobiaria</taxon>
        <taxon>Gobiiformes</taxon>
        <taxon>Gobioidei</taxon>
        <taxon>Gobiidae</taxon>
        <taxon>Oxudercinae</taxon>
        <taxon>Periophthalmus</taxon>
    </lineage>
</organism>
<dbReference type="InterPro" id="IPR050135">
    <property type="entry name" value="dGTPase-like"/>
</dbReference>
<dbReference type="Proteomes" id="UP000261520">
    <property type="component" value="Unplaced"/>
</dbReference>
<feature type="domain" description="HD/PDEase" evidence="2">
    <location>
        <begin position="93"/>
        <end position="275"/>
    </location>
</feature>
<dbReference type="PANTHER" id="PTHR11373:SF4">
    <property type="entry name" value="DEOXYNUCLEOSIDE TRIPHOSPHATE TRIPHOSPHOHYDROLASE SAMHD1"/>
    <property type="match status" value="1"/>
</dbReference>
<accession>A0A3B3ZB65</accession>
<dbReference type="Pfam" id="PF01966">
    <property type="entry name" value="HD"/>
    <property type="match status" value="1"/>
</dbReference>